<dbReference type="SUPFAM" id="SSF117281">
    <property type="entry name" value="Kelch motif"/>
    <property type="match status" value="1"/>
</dbReference>
<dbReference type="EMBL" id="CAFBMX010000001">
    <property type="protein sequence ID" value="CAB4915681.1"/>
    <property type="molecule type" value="Genomic_DNA"/>
</dbReference>
<dbReference type="PANTHER" id="PTHR46344">
    <property type="entry name" value="OS02G0202900 PROTEIN"/>
    <property type="match status" value="1"/>
</dbReference>
<dbReference type="InterPro" id="IPR037293">
    <property type="entry name" value="Gal_Oxidase_central_sf"/>
</dbReference>
<dbReference type="Gene3D" id="2.120.10.80">
    <property type="entry name" value="Kelch-type beta propeller"/>
    <property type="match status" value="1"/>
</dbReference>
<keyword evidence="2" id="KW-0677">Repeat</keyword>
<dbReference type="SMART" id="SM00612">
    <property type="entry name" value="Kelch"/>
    <property type="match status" value="3"/>
</dbReference>
<dbReference type="NCBIfam" id="NF012200">
    <property type="entry name" value="choice_anch_D"/>
    <property type="match status" value="1"/>
</dbReference>
<evidence type="ECO:0000256" key="3">
    <source>
        <dbReference type="SAM" id="MobiDB-lite"/>
    </source>
</evidence>
<dbReference type="Pfam" id="PF01344">
    <property type="entry name" value="Kelch_1"/>
    <property type="match status" value="3"/>
</dbReference>
<dbReference type="Gene3D" id="2.130.10.80">
    <property type="entry name" value="Galactose oxidase/kelch, beta-propeller"/>
    <property type="match status" value="1"/>
</dbReference>
<organism evidence="4">
    <name type="scientific">freshwater metagenome</name>
    <dbReference type="NCBI Taxonomy" id="449393"/>
    <lineage>
        <taxon>unclassified sequences</taxon>
        <taxon>metagenomes</taxon>
        <taxon>ecological metagenomes</taxon>
    </lineage>
</organism>
<protein>
    <submittedName>
        <fullName evidence="4">Unannotated protein</fullName>
    </submittedName>
</protein>
<evidence type="ECO:0000313" key="4">
    <source>
        <dbReference type="EMBL" id="CAB4915681.1"/>
    </source>
</evidence>
<dbReference type="InterPro" id="IPR006652">
    <property type="entry name" value="Kelch_1"/>
</dbReference>
<accession>A0A6J7H437</accession>
<proteinExistence type="predicted"/>
<dbReference type="PANTHER" id="PTHR46344:SF27">
    <property type="entry name" value="KELCH REPEAT SUPERFAMILY PROTEIN"/>
    <property type="match status" value="1"/>
</dbReference>
<feature type="compositionally biased region" description="Low complexity" evidence="3">
    <location>
        <begin position="359"/>
        <end position="371"/>
    </location>
</feature>
<dbReference type="Gene3D" id="2.60.40.10">
    <property type="entry name" value="Immunoglobulins"/>
    <property type="match status" value="1"/>
</dbReference>
<evidence type="ECO:0000256" key="2">
    <source>
        <dbReference type="ARBA" id="ARBA00022737"/>
    </source>
</evidence>
<evidence type="ECO:0000256" key="1">
    <source>
        <dbReference type="ARBA" id="ARBA00022441"/>
    </source>
</evidence>
<sequence>MTTARLNPAAAMLPDGRVLIVGGQNGSAVPYLNLNSAEVFDPVTNTFTNAGVPAMGKVRFGPAAAVLPDGRVLIAGGCCSGQASAEVFDPFVGAAGVFTGSIPLSHQRWGTTAAALPDGRVLIAGGTDGASSLASAEVFDPVTNSFSALPDMTSARYAPAAAALPDGRVLIAGGWALSSAEVFDPVTNTFSSVPATMTIAREAPAAAVLADGRVLIVGGNDGSGPLASAEVFVSAPVARGSGGAFGSGVLGDVSVRSVTVRNLGAQTLRLSAGASITGTNAADFGIVSDGCRGQALRFQQTCEFQVSFSPSAAGARSGSLQLVSNEDSALQLVSNEDSASSVELSGTGVAPGAGPQGPAGPKGASGAQGAAGRDAKVTCKVTYSKKTKKTTVTCKVARAKGASARLSRNGRTLARGHVTRSGRLTLTGNRRLTRGTYRLSIGSTRITIRVR</sequence>
<keyword evidence="1" id="KW-0880">Kelch repeat</keyword>
<dbReference type="InterPro" id="IPR013783">
    <property type="entry name" value="Ig-like_fold"/>
</dbReference>
<dbReference type="AlphaFoldDB" id="A0A6J7H437"/>
<gene>
    <name evidence="4" type="ORF">UFOPK3674_00222</name>
</gene>
<reference evidence="4" key="1">
    <citation type="submission" date="2020-05" db="EMBL/GenBank/DDBJ databases">
        <authorList>
            <person name="Chiriac C."/>
            <person name="Salcher M."/>
            <person name="Ghai R."/>
            <person name="Kavagutti S V."/>
        </authorList>
    </citation>
    <scope>NUCLEOTIDE SEQUENCE</scope>
</reference>
<dbReference type="InterPro" id="IPR015915">
    <property type="entry name" value="Kelch-typ_b-propeller"/>
</dbReference>
<name>A0A6J7H437_9ZZZZ</name>
<feature type="region of interest" description="Disordered" evidence="3">
    <location>
        <begin position="341"/>
        <end position="371"/>
    </location>
</feature>